<dbReference type="AlphaFoldDB" id="A0A2M9CBS8"/>
<dbReference type="RefSeq" id="WP_100376918.1">
    <property type="nucleotide sequence ID" value="NZ_PGFD01000001.1"/>
</dbReference>
<organism evidence="2 3">
    <name type="scientific">Chryseobacterium geocarposphaerae</name>
    <dbReference type="NCBI Taxonomy" id="1416776"/>
    <lineage>
        <taxon>Bacteria</taxon>
        <taxon>Pseudomonadati</taxon>
        <taxon>Bacteroidota</taxon>
        <taxon>Flavobacteriia</taxon>
        <taxon>Flavobacteriales</taxon>
        <taxon>Weeksellaceae</taxon>
        <taxon>Chryseobacterium group</taxon>
        <taxon>Chryseobacterium</taxon>
    </lineage>
</organism>
<dbReference type="OrthoDB" id="1237646at2"/>
<evidence type="ECO:0000259" key="1">
    <source>
        <dbReference type="Pfam" id="PF10988"/>
    </source>
</evidence>
<proteinExistence type="predicted"/>
<dbReference type="EMBL" id="PGFD01000001">
    <property type="protein sequence ID" value="PJJ68289.1"/>
    <property type="molecule type" value="Genomic_DNA"/>
</dbReference>
<feature type="domain" description="Putative auto-transporter adhesin head GIN" evidence="1">
    <location>
        <begin position="201"/>
        <end position="404"/>
    </location>
</feature>
<keyword evidence="3" id="KW-1185">Reference proteome</keyword>
<evidence type="ECO:0000313" key="2">
    <source>
        <dbReference type="EMBL" id="PJJ68289.1"/>
    </source>
</evidence>
<dbReference type="Pfam" id="PF14060">
    <property type="entry name" value="DUF4252"/>
    <property type="match status" value="1"/>
</dbReference>
<protein>
    <submittedName>
        <fullName evidence="2">Putative autotransporter adhesin-like protein</fullName>
    </submittedName>
</protein>
<dbReference type="Proteomes" id="UP000228740">
    <property type="component" value="Unassembled WGS sequence"/>
</dbReference>
<comment type="caution">
    <text evidence="2">The sequence shown here is derived from an EMBL/GenBank/DDBJ whole genome shotgun (WGS) entry which is preliminary data.</text>
</comment>
<dbReference type="Gene3D" id="2.160.20.120">
    <property type="match status" value="1"/>
</dbReference>
<dbReference type="InterPro" id="IPR025348">
    <property type="entry name" value="DUF4252"/>
</dbReference>
<name>A0A2M9CBS8_9FLAO</name>
<gene>
    <name evidence="2" type="ORF">CLV73_2326</name>
</gene>
<accession>A0A2M9CBS8</accession>
<dbReference type="Pfam" id="PF10988">
    <property type="entry name" value="DUF2807"/>
    <property type="match status" value="1"/>
</dbReference>
<dbReference type="InterPro" id="IPR021255">
    <property type="entry name" value="DUF2807"/>
</dbReference>
<sequence length="422" mass="45484">MKKIIIIFALAFSHFFNVYGQKDKLDQLFDKYQEVEGVTSIKIAKPMFGMLNNLDLGDAELDQIKPLLSKINGLKVFIAEKPQDGNSVKGQKLDQISKDISSYLSNLNYNEIMTMNSNGAKIKFLSAEEKNGILDDLLLSIDSGGEENILVKLDGKLSMNDINKLISSTETKINPVTNTRNNITSDITSSYLNGEARNVGEFSGIQVSTGVNVVFKQESPTNIKVIADADKLQYIITKVENGVLKVYVDNKGQKNLKFKNISVNVSSPRMDNIKTSSGSTFTTVNAVKENNMVIDASSGSIVKGKFMISNNTTVEATSGSDIKININSKNFTFKGSSGSNTTFEGQTGIASFDMSSGALCNAENLKANMADAESSSGSSLSVNVTDKLKAKASSGGIIKYKGNPEITSDISKTSGGALKQIN</sequence>
<reference evidence="2 3" key="1">
    <citation type="submission" date="2017-11" db="EMBL/GenBank/DDBJ databases">
        <title>Genomic Encyclopedia of Archaeal and Bacterial Type Strains, Phase II (KMG-II): From Individual Species to Whole Genera.</title>
        <authorList>
            <person name="Goeker M."/>
        </authorList>
    </citation>
    <scope>NUCLEOTIDE SEQUENCE [LARGE SCALE GENOMIC DNA]</scope>
    <source>
        <strain evidence="2 3">DSM 27617</strain>
    </source>
</reference>
<evidence type="ECO:0000313" key="3">
    <source>
        <dbReference type="Proteomes" id="UP000228740"/>
    </source>
</evidence>